<proteinExistence type="predicted"/>
<gene>
    <name evidence="1" type="ORF">CLV72_103336</name>
</gene>
<keyword evidence="2" id="KW-1185">Reference proteome</keyword>
<dbReference type="Proteomes" id="UP000237846">
    <property type="component" value="Unassembled WGS sequence"/>
</dbReference>
<protein>
    <submittedName>
        <fullName evidence="1">Uncharacterized protein</fullName>
    </submittedName>
</protein>
<evidence type="ECO:0000313" key="2">
    <source>
        <dbReference type="Proteomes" id="UP000237846"/>
    </source>
</evidence>
<organism evidence="1 2">
    <name type="scientific">Allonocardiopsis opalescens</name>
    <dbReference type="NCBI Taxonomy" id="1144618"/>
    <lineage>
        <taxon>Bacteria</taxon>
        <taxon>Bacillati</taxon>
        <taxon>Actinomycetota</taxon>
        <taxon>Actinomycetes</taxon>
        <taxon>Streptosporangiales</taxon>
        <taxon>Allonocardiopsis</taxon>
    </lineage>
</organism>
<accession>A0A2T0Q7G6</accession>
<comment type="caution">
    <text evidence="1">The sequence shown here is derived from an EMBL/GenBank/DDBJ whole genome shotgun (WGS) entry which is preliminary data.</text>
</comment>
<reference evidence="1 2" key="1">
    <citation type="submission" date="2018-03" db="EMBL/GenBank/DDBJ databases">
        <title>Genomic Encyclopedia of Archaeal and Bacterial Type Strains, Phase II (KMG-II): from individual species to whole genera.</title>
        <authorList>
            <person name="Goeker M."/>
        </authorList>
    </citation>
    <scope>NUCLEOTIDE SEQUENCE [LARGE SCALE GENOMIC DNA]</scope>
    <source>
        <strain evidence="1 2">DSM 45601</strain>
    </source>
</reference>
<sequence length="63" mass="6817">MSRRRGAAGTEATLIDRVRRDEGMPDGRGLTYMVSGDDLRKGAALNAVQPAELVCAHMREDTA</sequence>
<dbReference type="EMBL" id="PVZC01000003">
    <property type="protein sequence ID" value="PRX99731.1"/>
    <property type="molecule type" value="Genomic_DNA"/>
</dbReference>
<dbReference type="Gene3D" id="3.40.50.720">
    <property type="entry name" value="NAD(P)-binding Rossmann-like Domain"/>
    <property type="match status" value="1"/>
</dbReference>
<dbReference type="Gene3D" id="3.30.360.10">
    <property type="entry name" value="Dihydrodipicolinate Reductase, domain 2"/>
    <property type="match status" value="1"/>
</dbReference>
<evidence type="ECO:0000313" key="1">
    <source>
        <dbReference type="EMBL" id="PRX99731.1"/>
    </source>
</evidence>
<dbReference type="AlphaFoldDB" id="A0A2T0Q7G6"/>
<name>A0A2T0Q7G6_9ACTN</name>